<evidence type="ECO:0000313" key="2">
    <source>
        <dbReference type="EMBL" id="KAK4111543.1"/>
    </source>
</evidence>
<proteinExistence type="predicted"/>
<name>A0AAN6TC00_9PEZI</name>
<evidence type="ECO:0000313" key="3">
    <source>
        <dbReference type="Proteomes" id="UP001302812"/>
    </source>
</evidence>
<dbReference type="RefSeq" id="XP_064669113.1">
    <property type="nucleotide sequence ID" value="XM_064816859.1"/>
</dbReference>
<feature type="region of interest" description="Disordered" evidence="1">
    <location>
        <begin position="585"/>
        <end position="617"/>
    </location>
</feature>
<sequence>MCSVIVDESPGISLEFLLVRMTRPLCAGALWQAVRQRDHHHRGLLVGTETIVIVSADDLRAEGIQLSHGLSWEKTCEDFVEKLGSVGKLTTLVTCHHLVFLFGYDGVIYHRGREAGKPTLFFDPLCIEGDFARRNHGHVPGAVEAFVAGFAQGLGKAYRPAIEHDDARIRACVEMAIESGFWAARRLVYQGLSLAASPAATPASVYRTGEILRAWDPPGGQRLLKFAIPADKIARESEPNWSVLDSMVGDVTEVARRIVTNGPEAPGNQVPQARFGRLVLFDRHEIETFRTIFSLIQQYVSNPKRESPPLNIALCGLRGLGRAYAAMQVAESATRGCNVRQLQFDLGKFISATDLTAAFYSIRDCAVSPEGPTPLVYFDGFDTSPPGSAGSLFGWLPYLAPVILDGVFSDGGVARHIGRAVFFFSTSAVRTYSELKRRADGDTHISAGVRSFLGCLHGSVDVLGPNRLNAADRLYPVRRAALLRALLEEKEPKLLANRKLKIDDGALTGLLLVPSYRQGIRSIRSIIAMSRLGGRQSFELAALPPRTQLNIHVDHDELLRHMGGMPIPREHREEVARGIHNAYNKSIDAMPDGTANKPSPEPWEELDEEKRESSRAHADSIPYKLRLIGCFLSPEQESREVVREFSTKDVERLAVNEHDRCPFLVPWSEMEEHWRNVDRDIVRSYPEILAPRGLMIYKTEGMTE</sequence>
<dbReference type="Proteomes" id="UP001302812">
    <property type="component" value="Unassembled WGS sequence"/>
</dbReference>
<dbReference type="EMBL" id="MU853345">
    <property type="protein sequence ID" value="KAK4111543.1"/>
    <property type="molecule type" value="Genomic_DNA"/>
</dbReference>
<comment type="caution">
    <text evidence="2">The sequence shown here is derived from an EMBL/GenBank/DDBJ whole genome shotgun (WGS) entry which is preliminary data.</text>
</comment>
<organism evidence="2 3">
    <name type="scientific">Canariomyces notabilis</name>
    <dbReference type="NCBI Taxonomy" id="2074819"/>
    <lineage>
        <taxon>Eukaryota</taxon>
        <taxon>Fungi</taxon>
        <taxon>Dikarya</taxon>
        <taxon>Ascomycota</taxon>
        <taxon>Pezizomycotina</taxon>
        <taxon>Sordariomycetes</taxon>
        <taxon>Sordariomycetidae</taxon>
        <taxon>Sordariales</taxon>
        <taxon>Chaetomiaceae</taxon>
        <taxon>Canariomyces</taxon>
    </lineage>
</organism>
<gene>
    <name evidence="2" type="ORF">N656DRAFT_790200</name>
</gene>
<keyword evidence="3" id="KW-1185">Reference proteome</keyword>
<evidence type="ECO:0000256" key="1">
    <source>
        <dbReference type="SAM" id="MobiDB-lite"/>
    </source>
</evidence>
<reference evidence="2" key="1">
    <citation type="journal article" date="2023" name="Mol. Phylogenet. Evol.">
        <title>Genome-scale phylogeny and comparative genomics of the fungal order Sordariales.</title>
        <authorList>
            <person name="Hensen N."/>
            <person name="Bonometti L."/>
            <person name="Westerberg I."/>
            <person name="Brannstrom I.O."/>
            <person name="Guillou S."/>
            <person name="Cros-Aarteil S."/>
            <person name="Calhoun S."/>
            <person name="Haridas S."/>
            <person name="Kuo A."/>
            <person name="Mondo S."/>
            <person name="Pangilinan J."/>
            <person name="Riley R."/>
            <person name="LaButti K."/>
            <person name="Andreopoulos B."/>
            <person name="Lipzen A."/>
            <person name="Chen C."/>
            <person name="Yan M."/>
            <person name="Daum C."/>
            <person name="Ng V."/>
            <person name="Clum A."/>
            <person name="Steindorff A."/>
            <person name="Ohm R.A."/>
            <person name="Martin F."/>
            <person name="Silar P."/>
            <person name="Natvig D.O."/>
            <person name="Lalanne C."/>
            <person name="Gautier V."/>
            <person name="Ament-Velasquez S.L."/>
            <person name="Kruys A."/>
            <person name="Hutchinson M.I."/>
            <person name="Powell A.J."/>
            <person name="Barry K."/>
            <person name="Miller A.N."/>
            <person name="Grigoriev I.V."/>
            <person name="Debuchy R."/>
            <person name="Gladieux P."/>
            <person name="Hiltunen Thoren M."/>
            <person name="Johannesson H."/>
        </authorList>
    </citation>
    <scope>NUCLEOTIDE SEQUENCE</scope>
    <source>
        <strain evidence="2">CBS 508.74</strain>
    </source>
</reference>
<reference evidence="2" key="2">
    <citation type="submission" date="2023-05" db="EMBL/GenBank/DDBJ databases">
        <authorList>
            <consortium name="Lawrence Berkeley National Laboratory"/>
            <person name="Steindorff A."/>
            <person name="Hensen N."/>
            <person name="Bonometti L."/>
            <person name="Westerberg I."/>
            <person name="Brannstrom I.O."/>
            <person name="Guillou S."/>
            <person name="Cros-Aarteil S."/>
            <person name="Calhoun S."/>
            <person name="Haridas S."/>
            <person name="Kuo A."/>
            <person name="Mondo S."/>
            <person name="Pangilinan J."/>
            <person name="Riley R."/>
            <person name="Labutti K."/>
            <person name="Andreopoulos B."/>
            <person name="Lipzen A."/>
            <person name="Chen C."/>
            <person name="Yanf M."/>
            <person name="Daum C."/>
            <person name="Ng V."/>
            <person name="Clum A."/>
            <person name="Ohm R."/>
            <person name="Martin F."/>
            <person name="Silar P."/>
            <person name="Natvig D."/>
            <person name="Lalanne C."/>
            <person name="Gautier V."/>
            <person name="Ament-Velasquez S.L."/>
            <person name="Kruys A."/>
            <person name="Hutchinson M.I."/>
            <person name="Powell A.J."/>
            <person name="Barry K."/>
            <person name="Miller A.N."/>
            <person name="Grigoriev I.V."/>
            <person name="Debuchy R."/>
            <person name="Gladieux P."/>
            <person name="Thoren M.H."/>
            <person name="Johannesson H."/>
        </authorList>
    </citation>
    <scope>NUCLEOTIDE SEQUENCE</scope>
    <source>
        <strain evidence="2">CBS 508.74</strain>
    </source>
</reference>
<accession>A0AAN6TC00</accession>
<dbReference type="GeneID" id="89940984"/>
<feature type="compositionally biased region" description="Basic and acidic residues" evidence="1">
    <location>
        <begin position="608"/>
        <end position="617"/>
    </location>
</feature>
<evidence type="ECO:0008006" key="4">
    <source>
        <dbReference type="Google" id="ProtNLM"/>
    </source>
</evidence>
<dbReference type="AlphaFoldDB" id="A0AAN6TC00"/>
<protein>
    <recommendedName>
        <fullName evidence="4">Ryanodine receptor Ryr domain-containing protein</fullName>
    </recommendedName>
</protein>
<dbReference type="Gene3D" id="1.10.490.160">
    <property type="match status" value="1"/>
</dbReference>